<feature type="compositionally biased region" description="Basic and acidic residues" evidence="1">
    <location>
        <begin position="33"/>
        <end position="49"/>
    </location>
</feature>
<feature type="region of interest" description="Disordered" evidence="1">
    <location>
        <begin position="26"/>
        <end position="49"/>
    </location>
</feature>
<proteinExistence type="predicted"/>
<name>A0A9P8Y0E9_9PEZI</name>
<comment type="caution">
    <text evidence="2">The sequence shown here is derived from an EMBL/GenBank/DDBJ whole genome shotgun (WGS) entry which is preliminary data.</text>
</comment>
<accession>A0A9P8Y0E9</accession>
<keyword evidence="3" id="KW-1185">Reference proteome</keyword>
<evidence type="ECO:0000313" key="3">
    <source>
        <dbReference type="Proteomes" id="UP000756346"/>
    </source>
</evidence>
<evidence type="ECO:0000313" key="2">
    <source>
        <dbReference type="EMBL" id="KAH7026225.1"/>
    </source>
</evidence>
<gene>
    <name evidence="2" type="ORF">B0I36DRAFT_155493</name>
</gene>
<sequence>MWSRGISRSWAALECGGILVDISKTPSQVGTPKKQERGRAGDCWPDKESNSDPWGILSSLVHPSNDTRWLGINCCQNLTPEDDSSTGMQDYGTAPLVSRTPLGSCLSSPQCSEELSSVRCAVRCIVSQDKAKFGIARRSARLTLLARKSLLRTFHVGQLWQALPCSQPEDYLERPANIISQCSAAPMAPRTATRRHSQVDDFDSLGRRGGLPGMIHPQRRCQSPIVAAVWIR</sequence>
<dbReference type="GeneID" id="70178138"/>
<dbReference type="Proteomes" id="UP000756346">
    <property type="component" value="Unassembled WGS sequence"/>
</dbReference>
<evidence type="ECO:0000256" key="1">
    <source>
        <dbReference type="SAM" id="MobiDB-lite"/>
    </source>
</evidence>
<dbReference type="AlphaFoldDB" id="A0A9P8Y0E9"/>
<organism evidence="2 3">
    <name type="scientific">Microdochium trichocladiopsis</name>
    <dbReference type="NCBI Taxonomy" id="1682393"/>
    <lineage>
        <taxon>Eukaryota</taxon>
        <taxon>Fungi</taxon>
        <taxon>Dikarya</taxon>
        <taxon>Ascomycota</taxon>
        <taxon>Pezizomycotina</taxon>
        <taxon>Sordariomycetes</taxon>
        <taxon>Xylariomycetidae</taxon>
        <taxon>Xylariales</taxon>
        <taxon>Microdochiaceae</taxon>
        <taxon>Microdochium</taxon>
    </lineage>
</organism>
<protein>
    <submittedName>
        <fullName evidence="2">Uncharacterized protein</fullName>
    </submittedName>
</protein>
<dbReference type="EMBL" id="JAGTJQ010000008">
    <property type="protein sequence ID" value="KAH7026225.1"/>
    <property type="molecule type" value="Genomic_DNA"/>
</dbReference>
<reference evidence="2" key="1">
    <citation type="journal article" date="2021" name="Nat. Commun.">
        <title>Genetic determinants of endophytism in the Arabidopsis root mycobiome.</title>
        <authorList>
            <person name="Mesny F."/>
            <person name="Miyauchi S."/>
            <person name="Thiergart T."/>
            <person name="Pickel B."/>
            <person name="Atanasova L."/>
            <person name="Karlsson M."/>
            <person name="Huettel B."/>
            <person name="Barry K.W."/>
            <person name="Haridas S."/>
            <person name="Chen C."/>
            <person name="Bauer D."/>
            <person name="Andreopoulos W."/>
            <person name="Pangilinan J."/>
            <person name="LaButti K."/>
            <person name="Riley R."/>
            <person name="Lipzen A."/>
            <person name="Clum A."/>
            <person name="Drula E."/>
            <person name="Henrissat B."/>
            <person name="Kohler A."/>
            <person name="Grigoriev I.V."/>
            <person name="Martin F.M."/>
            <person name="Hacquard S."/>
        </authorList>
    </citation>
    <scope>NUCLEOTIDE SEQUENCE</scope>
    <source>
        <strain evidence="2">MPI-CAGE-CH-0230</strain>
    </source>
</reference>
<dbReference type="RefSeq" id="XP_046009442.1">
    <property type="nucleotide sequence ID" value="XM_046148592.1"/>
</dbReference>